<keyword evidence="2" id="KW-1185">Reference proteome</keyword>
<dbReference type="InParanoid" id="D6X2X8"/>
<dbReference type="HOGENOM" id="CLU_2280986_0_0_1"/>
<evidence type="ECO:0000313" key="2">
    <source>
        <dbReference type="Proteomes" id="UP000007266"/>
    </source>
</evidence>
<organism evidence="1 2">
    <name type="scientific">Tribolium castaneum</name>
    <name type="common">Red flour beetle</name>
    <dbReference type="NCBI Taxonomy" id="7070"/>
    <lineage>
        <taxon>Eukaryota</taxon>
        <taxon>Metazoa</taxon>
        <taxon>Ecdysozoa</taxon>
        <taxon>Arthropoda</taxon>
        <taxon>Hexapoda</taxon>
        <taxon>Insecta</taxon>
        <taxon>Pterygota</taxon>
        <taxon>Neoptera</taxon>
        <taxon>Endopterygota</taxon>
        <taxon>Coleoptera</taxon>
        <taxon>Polyphaga</taxon>
        <taxon>Cucujiformia</taxon>
        <taxon>Tenebrionidae</taxon>
        <taxon>Tenebrionidae incertae sedis</taxon>
        <taxon>Tribolium</taxon>
    </lineage>
</organism>
<reference evidence="1 2" key="2">
    <citation type="journal article" date="2010" name="Nucleic Acids Res.">
        <title>BeetleBase in 2010: revisions to provide comprehensive genomic information for Tribolium castaneum.</title>
        <authorList>
            <person name="Kim H.S."/>
            <person name="Murphy T."/>
            <person name="Xia J."/>
            <person name="Caragea D."/>
            <person name="Park Y."/>
            <person name="Beeman R.W."/>
            <person name="Lorenzen M.D."/>
            <person name="Butcher S."/>
            <person name="Manak J.R."/>
            <person name="Brown S.J."/>
        </authorList>
    </citation>
    <scope>GENOME REANNOTATION</scope>
    <source>
        <strain evidence="1 2">Georgia GA2</strain>
    </source>
</reference>
<sequence>MSYITRDRNAIIKLVRSFPFVRKRTRFNTTKFNLTLLELITGKPLTASKKKHIKCALCCSDQKGKSKLPSTMEDDGYTLTLELGEEFRTLSTLPNSKKHKHK</sequence>
<dbReference type="EMBL" id="KQ971372">
    <property type="protein sequence ID" value="EFA10623.1"/>
    <property type="molecule type" value="Genomic_DNA"/>
</dbReference>
<protein>
    <submittedName>
        <fullName evidence="1">Uncharacterized protein</fullName>
    </submittedName>
</protein>
<gene>
    <name evidence="1" type="primary">GLEAN_16260</name>
    <name evidence="1" type="ORF">TcasGA2_TC016260</name>
</gene>
<evidence type="ECO:0000313" key="1">
    <source>
        <dbReference type="EMBL" id="EFA10623.1"/>
    </source>
</evidence>
<proteinExistence type="predicted"/>
<dbReference type="AlphaFoldDB" id="D6X2X8"/>
<name>D6X2X8_TRICA</name>
<dbReference type="Proteomes" id="UP000007266">
    <property type="component" value="Linkage group 9"/>
</dbReference>
<accession>D6X2X8</accession>
<reference evidence="1 2" key="1">
    <citation type="journal article" date="2008" name="Nature">
        <title>The genome of the model beetle and pest Tribolium castaneum.</title>
        <authorList>
            <consortium name="Tribolium Genome Sequencing Consortium"/>
            <person name="Richards S."/>
            <person name="Gibbs R.A."/>
            <person name="Weinstock G.M."/>
            <person name="Brown S.J."/>
            <person name="Denell R."/>
            <person name="Beeman R.W."/>
            <person name="Gibbs R."/>
            <person name="Beeman R.W."/>
            <person name="Brown S.J."/>
            <person name="Bucher G."/>
            <person name="Friedrich M."/>
            <person name="Grimmelikhuijzen C.J."/>
            <person name="Klingler M."/>
            <person name="Lorenzen M."/>
            <person name="Richards S."/>
            <person name="Roth S."/>
            <person name="Schroder R."/>
            <person name="Tautz D."/>
            <person name="Zdobnov E.M."/>
            <person name="Muzny D."/>
            <person name="Gibbs R.A."/>
            <person name="Weinstock G.M."/>
            <person name="Attaway T."/>
            <person name="Bell S."/>
            <person name="Buhay C.J."/>
            <person name="Chandrabose M.N."/>
            <person name="Chavez D."/>
            <person name="Clerk-Blankenburg K.P."/>
            <person name="Cree A."/>
            <person name="Dao M."/>
            <person name="Davis C."/>
            <person name="Chacko J."/>
            <person name="Dinh H."/>
            <person name="Dugan-Rocha S."/>
            <person name="Fowler G."/>
            <person name="Garner T.T."/>
            <person name="Garnes J."/>
            <person name="Gnirke A."/>
            <person name="Hawes A."/>
            <person name="Hernandez J."/>
            <person name="Hines S."/>
            <person name="Holder M."/>
            <person name="Hume J."/>
            <person name="Jhangiani S.N."/>
            <person name="Joshi V."/>
            <person name="Khan Z.M."/>
            <person name="Jackson L."/>
            <person name="Kovar C."/>
            <person name="Kowis A."/>
            <person name="Lee S."/>
            <person name="Lewis L.R."/>
            <person name="Margolis J."/>
            <person name="Morgan M."/>
            <person name="Nazareth L.V."/>
            <person name="Nguyen N."/>
            <person name="Okwuonu G."/>
            <person name="Parker D."/>
            <person name="Richards S."/>
            <person name="Ruiz S.J."/>
            <person name="Santibanez J."/>
            <person name="Savard J."/>
            <person name="Scherer S.E."/>
            <person name="Schneider B."/>
            <person name="Sodergren E."/>
            <person name="Tautz D."/>
            <person name="Vattahil S."/>
            <person name="Villasana D."/>
            <person name="White C.S."/>
            <person name="Wright R."/>
            <person name="Park Y."/>
            <person name="Beeman R.W."/>
            <person name="Lord J."/>
            <person name="Oppert B."/>
            <person name="Lorenzen M."/>
            <person name="Brown S."/>
            <person name="Wang L."/>
            <person name="Savard J."/>
            <person name="Tautz D."/>
            <person name="Richards S."/>
            <person name="Weinstock G."/>
            <person name="Gibbs R.A."/>
            <person name="Liu Y."/>
            <person name="Worley K."/>
            <person name="Weinstock G."/>
            <person name="Elsik C.G."/>
            <person name="Reese J.T."/>
            <person name="Elhaik E."/>
            <person name="Landan G."/>
            <person name="Graur D."/>
            <person name="Arensburger P."/>
            <person name="Atkinson P."/>
            <person name="Beeman R.W."/>
            <person name="Beidler J."/>
            <person name="Brown S.J."/>
            <person name="Demuth J.P."/>
            <person name="Drury D.W."/>
            <person name="Du Y.Z."/>
            <person name="Fujiwara H."/>
            <person name="Lorenzen M."/>
            <person name="Maselli V."/>
            <person name="Osanai M."/>
            <person name="Park Y."/>
            <person name="Robertson H.M."/>
            <person name="Tu Z."/>
            <person name="Wang J.J."/>
            <person name="Wang S."/>
            <person name="Richards S."/>
            <person name="Song H."/>
            <person name="Zhang L."/>
            <person name="Sodergren E."/>
            <person name="Werner D."/>
            <person name="Stanke M."/>
            <person name="Morgenstern B."/>
            <person name="Solovyev V."/>
            <person name="Kosarev P."/>
            <person name="Brown G."/>
            <person name="Chen H.C."/>
            <person name="Ermolaeva O."/>
            <person name="Hlavina W."/>
            <person name="Kapustin Y."/>
            <person name="Kiryutin B."/>
            <person name="Kitts P."/>
            <person name="Maglott D."/>
            <person name="Pruitt K."/>
            <person name="Sapojnikov V."/>
            <person name="Souvorov A."/>
            <person name="Mackey A.J."/>
            <person name="Waterhouse R.M."/>
            <person name="Wyder S."/>
            <person name="Zdobnov E.M."/>
            <person name="Zdobnov E.M."/>
            <person name="Wyder S."/>
            <person name="Kriventseva E.V."/>
            <person name="Kadowaki T."/>
            <person name="Bork P."/>
            <person name="Aranda M."/>
            <person name="Bao R."/>
            <person name="Beermann A."/>
            <person name="Berns N."/>
            <person name="Bolognesi R."/>
            <person name="Bonneton F."/>
            <person name="Bopp D."/>
            <person name="Brown S.J."/>
            <person name="Bucher G."/>
            <person name="Butts T."/>
            <person name="Chaumot A."/>
            <person name="Denell R.E."/>
            <person name="Ferrier D.E."/>
            <person name="Friedrich M."/>
            <person name="Gordon C.M."/>
            <person name="Jindra M."/>
            <person name="Klingler M."/>
            <person name="Lan Q."/>
            <person name="Lattorff H.M."/>
            <person name="Laudet V."/>
            <person name="von Levetsow C."/>
            <person name="Liu Z."/>
            <person name="Lutz R."/>
            <person name="Lynch J.A."/>
            <person name="da Fonseca R.N."/>
            <person name="Posnien N."/>
            <person name="Reuter R."/>
            <person name="Roth S."/>
            <person name="Savard J."/>
            <person name="Schinko J.B."/>
            <person name="Schmitt C."/>
            <person name="Schoppmeier M."/>
            <person name="Schroder R."/>
            <person name="Shippy T.D."/>
            <person name="Simonnet F."/>
            <person name="Marques-Souza H."/>
            <person name="Tautz D."/>
            <person name="Tomoyasu Y."/>
            <person name="Trauner J."/>
            <person name="Van der Zee M."/>
            <person name="Vervoort M."/>
            <person name="Wittkopp N."/>
            <person name="Wimmer E.A."/>
            <person name="Yang X."/>
            <person name="Jones A.K."/>
            <person name="Sattelle D.B."/>
            <person name="Ebert P.R."/>
            <person name="Nelson D."/>
            <person name="Scott J.G."/>
            <person name="Beeman R.W."/>
            <person name="Muthukrishnan S."/>
            <person name="Kramer K.J."/>
            <person name="Arakane Y."/>
            <person name="Beeman R.W."/>
            <person name="Zhu Q."/>
            <person name="Hogenkamp D."/>
            <person name="Dixit R."/>
            <person name="Oppert B."/>
            <person name="Jiang H."/>
            <person name="Zou Z."/>
            <person name="Marshall J."/>
            <person name="Elpidina E."/>
            <person name="Vinokurov K."/>
            <person name="Oppert C."/>
            <person name="Zou Z."/>
            <person name="Evans J."/>
            <person name="Lu Z."/>
            <person name="Zhao P."/>
            <person name="Sumathipala N."/>
            <person name="Altincicek B."/>
            <person name="Vilcinskas A."/>
            <person name="Williams M."/>
            <person name="Hultmark D."/>
            <person name="Hetru C."/>
            <person name="Jiang H."/>
            <person name="Grimmelikhuijzen C.J."/>
            <person name="Hauser F."/>
            <person name="Cazzamali G."/>
            <person name="Williamson M."/>
            <person name="Park Y."/>
            <person name="Li B."/>
            <person name="Tanaka Y."/>
            <person name="Predel R."/>
            <person name="Neupert S."/>
            <person name="Schachtner J."/>
            <person name="Verleyen P."/>
            <person name="Raible F."/>
            <person name="Bork P."/>
            <person name="Friedrich M."/>
            <person name="Walden K.K."/>
            <person name="Robertson H.M."/>
            <person name="Angeli S."/>
            <person name="Foret S."/>
            <person name="Bucher G."/>
            <person name="Schuetz S."/>
            <person name="Maleszka R."/>
            <person name="Wimmer E.A."/>
            <person name="Beeman R.W."/>
            <person name="Lorenzen M."/>
            <person name="Tomoyasu Y."/>
            <person name="Miller S.C."/>
            <person name="Grossmann D."/>
            <person name="Bucher G."/>
        </authorList>
    </citation>
    <scope>NUCLEOTIDE SEQUENCE [LARGE SCALE GENOMIC DNA]</scope>
    <source>
        <strain evidence="1 2">Georgia GA2</strain>
    </source>
</reference>